<organism evidence="3 4">
    <name type="scientific">Streptomyces botrytidirepellens</name>
    <dbReference type="NCBI Taxonomy" id="2486417"/>
    <lineage>
        <taxon>Bacteria</taxon>
        <taxon>Bacillati</taxon>
        <taxon>Actinomycetota</taxon>
        <taxon>Actinomycetes</taxon>
        <taxon>Kitasatosporales</taxon>
        <taxon>Streptomycetaceae</taxon>
        <taxon>Streptomyces</taxon>
    </lineage>
</organism>
<gene>
    <name evidence="3" type="ORF">EEJ42_11445</name>
</gene>
<dbReference type="Proteomes" id="UP000275401">
    <property type="component" value="Unassembled WGS sequence"/>
</dbReference>
<dbReference type="SUPFAM" id="SSF52096">
    <property type="entry name" value="ClpP/crotonase"/>
    <property type="match status" value="1"/>
</dbReference>
<sequence>MSHLSFGIDDHVAEIVLDNPPQNRIDEQMADELLAAVEKAESSGARAILLRAEGPDFSFGGDIVTWPDLDVRQLRLLFERYMFAFNRFEQIPVPVVAAVNGLCFGGGFELALRSDVIFAGEGARFGHPEQTLGLVTLLGGIYRAAARAGRARAYEWALTSEQVPAATMAQAGLVNHVLPDDEALEAARAFARKVAAGPTRAHAAHKALLRMWEAGGVNAADDSMFDIAIPLFESKDATGGLTSAVAAYKAGRPRPTVDFTGE</sequence>
<dbReference type="GO" id="GO:0006635">
    <property type="term" value="P:fatty acid beta-oxidation"/>
    <property type="evidence" value="ECO:0007669"/>
    <property type="project" value="TreeGrafter"/>
</dbReference>
<dbReference type="Pfam" id="PF00378">
    <property type="entry name" value="ECH_1"/>
    <property type="match status" value="1"/>
</dbReference>
<reference evidence="3 4" key="1">
    <citation type="submission" date="2018-11" db="EMBL/GenBank/DDBJ databases">
        <title>The Potential of Streptomyces as Biocontrol Agents against the Tomato grey mould, Botrytis cinerea (Gray mold) Frontiers in Microbiology.</title>
        <authorList>
            <person name="Li D."/>
        </authorList>
    </citation>
    <scope>NUCLEOTIDE SEQUENCE [LARGE SCALE GENOMIC DNA]</scope>
    <source>
        <strain evidence="3 4">NEAU-LD23</strain>
    </source>
</reference>
<protein>
    <submittedName>
        <fullName evidence="3">Enoyl-CoA hydratase/isomerase family protein</fullName>
    </submittedName>
</protein>
<dbReference type="PROSITE" id="PS00166">
    <property type="entry name" value="ENOYL_COA_HYDRATASE"/>
    <property type="match status" value="1"/>
</dbReference>
<dbReference type="InterPro" id="IPR001753">
    <property type="entry name" value="Enoyl-CoA_hydra/iso"/>
</dbReference>
<keyword evidence="4" id="KW-1185">Reference proteome</keyword>
<comment type="similarity">
    <text evidence="1 2">Belongs to the enoyl-CoA hydratase/isomerase family.</text>
</comment>
<dbReference type="PANTHER" id="PTHR11941">
    <property type="entry name" value="ENOYL-COA HYDRATASE-RELATED"/>
    <property type="match status" value="1"/>
</dbReference>
<dbReference type="Gene3D" id="3.90.226.10">
    <property type="entry name" value="2-enoyl-CoA Hydratase, Chain A, domain 1"/>
    <property type="match status" value="1"/>
</dbReference>
<name>A0A3M8WG63_9ACTN</name>
<proteinExistence type="inferred from homology"/>
<dbReference type="AlphaFoldDB" id="A0A3M8WG63"/>
<dbReference type="PANTHER" id="PTHR11941:SF54">
    <property type="entry name" value="ENOYL-COA HYDRATASE, MITOCHONDRIAL"/>
    <property type="match status" value="1"/>
</dbReference>
<dbReference type="RefSeq" id="WP_123099843.1">
    <property type="nucleotide sequence ID" value="NZ_RIBZ01000154.1"/>
</dbReference>
<evidence type="ECO:0000313" key="4">
    <source>
        <dbReference type="Proteomes" id="UP000275401"/>
    </source>
</evidence>
<dbReference type="InterPro" id="IPR018376">
    <property type="entry name" value="Enoyl-CoA_hyd/isom_CS"/>
</dbReference>
<dbReference type="GO" id="GO:0016853">
    <property type="term" value="F:isomerase activity"/>
    <property type="evidence" value="ECO:0007669"/>
    <property type="project" value="UniProtKB-KW"/>
</dbReference>
<dbReference type="EMBL" id="RIBZ01000154">
    <property type="protein sequence ID" value="RNG28764.1"/>
    <property type="molecule type" value="Genomic_DNA"/>
</dbReference>
<evidence type="ECO:0000313" key="3">
    <source>
        <dbReference type="EMBL" id="RNG28764.1"/>
    </source>
</evidence>
<dbReference type="CDD" id="cd06558">
    <property type="entry name" value="crotonase-like"/>
    <property type="match status" value="1"/>
</dbReference>
<evidence type="ECO:0000256" key="1">
    <source>
        <dbReference type="ARBA" id="ARBA00005254"/>
    </source>
</evidence>
<accession>A0A3M8WG63</accession>
<comment type="caution">
    <text evidence="3">The sequence shown here is derived from an EMBL/GenBank/DDBJ whole genome shotgun (WGS) entry which is preliminary data.</text>
</comment>
<evidence type="ECO:0000256" key="2">
    <source>
        <dbReference type="RuleBase" id="RU003707"/>
    </source>
</evidence>
<keyword evidence="3" id="KW-0413">Isomerase</keyword>
<dbReference type="InterPro" id="IPR029045">
    <property type="entry name" value="ClpP/crotonase-like_dom_sf"/>
</dbReference>